<keyword evidence="4" id="KW-1185">Reference proteome</keyword>
<protein>
    <submittedName>
        <fullName evidence="3">Putative phosphohydrolase</fullName>
    </submittedName>
</protein>
<evidence type="ECO:0000259" key="2">
    <source>
        <dbReference type="Pfam" id="PF00149"/>
    </source>
</evidence>
<name>A0A0J8G4G3_CLOCY</name>
<feature type="transmembrane region" description="Helical" evidence="1">
    <location>
        <begin position="6"/>
        <end position="23"/>
    </location>
</feature>
<keyword evidence="1" id="KW-1133">Transmembrane helix</keyword>
<accession>A0A0J8G4G3</accession>
<dbReference type="AlphaFoldDB" id="A0A0J8G4G3"/>
<keyword evidence="1" id="KW-0472">Membrane</keyword>
<evidence type="ECO:0000313" key="4">
    <source>
        <dbReference type="Proteomes" id="UP000036756"/>
    </source>
</evidence>
<feature type="transmembrane region" description="Helical" evidence="1">
    <location>
        <begin position="74"/>
        <end position="95"/>
    </location>
</feature>
<feature type="transmembrane region" description="Helical" evidence="1">
    <location>
        <begin position="116"/>
        <end position="139"/>
    </location>
</feature>
<evidence type="ECO:0000256" key="1">
    <source>
        <dbReference type="SAM" id="Phobius"/>
    </source>
</evidence>
<dbReference type="Proteomes" id="UP000036756">
    <property type="component" value="Unassembled WGS sequence"/>
</dbReference>
<gene>
    <name evidence="3" type="ORF">CLCY_10c01080</name>
</gene>
<keyword evidence="3" id="KW-0378">Hydrolase</keyword>
<sequence length="386" mass="43845">MNNINIKVILVILAFLSLFIIVNRYIGKRVAIGLQSIRLLNTKVFWIIFWIIAFSYIIANLLKAFLPSFISNLLLYVGSYYIAILAYLILIFPIIDIVKFLNSRFNFLPKGNQFSSILNLSITIFIIVFIGVLLSYGTWSGRSSYVKNYDIKLSKDLKDNKLKVVLLSDIHLGSYIGKERLKTMVNEVNTIKPDVVLIAGDLIDSYLQPFIDDNLAEGLGKIKSRYGTYLALGNHDFMTNKVDQLTNELESNGVKVLRDEFNLINDSFYIVGRDDVSVSRYGNKRKDLSTILKNVDKTKPIIVIDHTPKDLKEPYNEKIDLQVSGHTHRGQFAPFNLVTSKIFELDYGYMKKDSFNAVISSGYGTWGPPIRIGSRSEIVQINLEGK</sequence>
<organism evidence="3 4">
    <name type="scientific">Clostridium cylindrosporum DSM 605</name>
    <dbReference type="NCBI Taxonomy" id="1121307"/>
    <lineage>
        <taxon>Bacteria</taxon>
        <taxon>Bacillati</taxon>
        <taxon>Bacillota</taxon>
        <taxon>Clostridia</taxon>
        <taxon>Eubacteriales</taxon>
        <taxon>Clostridiaceae</taxon>
        <taxon>Clostridium</taxon>
    </lineage>
</organism>
<dbReference type="InterPro" id="IPR051158">
    <property type="entry name" value="Metallophosphoesterase_sf"/>
</dbReference>
<dbReference type="PANTHER" id="PTHR31302:SF0">
    <property type="entry name" value="TRANSMEMBRANE PROTEIN WITH METALLOPHOSPHOESTERASE DOMAIN"/>
    <property type="match status" value="1"/>
</dbReference>
<dbReference type="STRING" id="1121307.CLCY_10c01080"/>
<dbReference type="Pfam" id="PF00149">
    <property type="entry name" value="Metallophos"/>
    <property type="match status" value="1"/>
</dbReference>
<dbReference type="SUPFAM" id="SSF56300">
    <property type="entry name" value="Metallo-dependent phosphatases"/>
    <property type="match status" value="1"/>
</dbReference>
<dbReference type="GO" id="GO:0016787">
    <property type="term" value="F:hydrolase activity"/>
    <property type="evidence" value="ECO:0007669"/>
    <property type="project" value="UniProtKB-KW"/>
</dbReference>
<proteinExistence type="predicted"/>
<dbReference type="PANTHER" id="PTHR31302">
    <property type="entry name" value="TRANSMEMBRANE PROTEIN WITH METALLOPHOSPHOESTERASE DOMAIN-RELATED"/>
    <property type="match status" value="1"/>
</dbReference>
<comment type="caution">
    <text evidence="3">The sequence shown here is derived from an EMBL/GenBank/DDBJ whole genome shotgun (WGS) entry which is preliminary data.</text>
</comment>
<dbReference type="InterPro" id="IPR004843">
    <property type="entry name" value="Calcineurin-like_PHP"/>
</dbReference>
<dbReference type="RefSeq" id="WP_048569972.1">
    <property type="nucleotide sequence ID" value="NZ_LFVU01000007.1"/>
</dbReference>
<dbReference type="Gene3D" id="3.60.21.10">
    <property type="match status" value="1"/>
</dbReference>
<dbReference type="CDD" id="cd07385">
    <property type="entry name" value="MPP_YkuE_C"/>
    <property type="match status" value="1"/>
</dbReference>
<dbReference type="PATRIC" id="fig|1121307.3.peg.110"/>
<dbReference type="InterPro" id="IPR029052">
    <property type="entry name" value="Metallo-depent_PP-like"/>
</dbReference>
<keyword evidence="1" id="KW-0812">Transmembrane</keyword>
<evidence type="ECO:0000313" key="3">
    <source>
        <dbReference type="EMBL" id="KMT22561.1"/>
    </source>
</evidence>
<feature type="domain" description="Calcineurin-like phosphoesterase" evidence="2">
    <location>
        <begin position="162"/>
        <end position="329"/>
    </location>
</feature>
<reference evidence="3 4" key="1">
    <citation type="submission" date="2015-06" db="EMBL/GenBank/DDBJ databases">
        <title>Draft genome sequence of the purine-degrading Clostridium cylindrosporum HC-1 (DSM 605).</title>
        <authorList>
            <person name="Poehlein A."/>
            <person name="Schiel-Bengelsdorf B."/>
            <person name="Bengelsdorf F."/>
            <person name="Daniel R."/>
            <person name="Duerre P."/>
        </authorList>
    </citation>
    <scope>NUCLEOTIDE SEQUENCE [LARGE SCALE GENOMIC DNA]</scope>
    <source>
        <strain evidence="3 4">DSM 605</strain>
    </source>
</reference>
<dbReference type="EMBL" id="LFVU01000007">
    <property type="protein sequence ID" value="KMT22561.1"/>
    <property type="molecule type" value="Genomic_DNA"/>
</dbReference>
<feature type="transmembrane region" description="Helical" evidence="1">
    <location>
        <begin position="44"/>
        <end position="62"/>
    </location>
</feature>